<proteinExistence type="predicted"/>
<protein>
    <submittedName>
        <fullName evidence="2">Uncharacterized protein</fullName>
    </submittedName>
</protein>
<evidence type="ECO:0000313" key="2">
    <source>
        <dbReference type="EMBL" id="KAK5775796.1"/>
    </source>
</evidence>
<evidence type="ECO:0000256" key="1">
    <source>
        <dbReference type="SAM" id="MobiDB-lite"/>
    </source>
</evidence>
<sequence>MVIFWAYVERRDTVMKRSQQKNFIRPMSAFPSFLKELNSDVDEEEGEVEAIGIASDNDGEEVANRPFAPPTDGTVFVPPSDGTTSVPPLSTEQMKEQDCEINRIIDYLTKSKDAEDDMPINSLEWKPCYSTWSN</sequence>
<dbReference type="EMBL" id="JARKNE010000012">
    <property type="protein sequence ID" value="KAK5775796.1"/>
    <property type="molecule type" value="Genomic_DNA"/>
</dbReference>
<evidence type="ECO:0000313" key="3">
    <source>
        <dbReference type="Proteomes" id="UP001358586"/>
    </source>
</evidence>
<feature type="compositionally biased region" description="Polar residues" evidence="1">
    <location>
        <begin position="81"/>
        <end position="92"/>
    </location>
</feature>
<gene>
    <name evidence="2" type="ORF">PVK06_043738</name>
</gene>
<dbReference type="Proteomes" id="UP001358586">
    <property type="component" value="Chromosome 12"/>
</dbReference>
<name>A0ABR0MPL5_GOSAR</name>
<comment type="caution">
    <text evidence="2">The sequence shown here is derived from an EMBL/GenBank/DDBJ whole genome shotgun (WGS) entry which is preliminary data.</text>
</comment>
<feature type="region of interest" description="Disordered" evidence="1">
    <location>
        <begin position="52"/>
        <end position="95"/>
    </location>
</feature>
<keyword evidence="3" id="KW-1185">Reference proteome</keyword>
<organism evidence="2 3">
    <name type="scientific">Gossypium arboreum</name>
    <name type="common">Tree cotton</name>
    <name type="synonym">Gossypium nanking</name>
    <dbReference type="NCBI Taxonomy" id="29729"/>
    <lineage>
        <taxon>Eukaryota</taxon>
        <taxon>Viridiplantae</taxon>
        <taxon>Streptophyta</taxon>
        <taxon>Embryophyta</taxon>
        <taxon>Tracheophyta</taxon>
        <taxon>Spermatophyta</taxon>
        <taxon>Magnoliopsida</taxon>
        <taxon>eudicotyledons</taxon>
        <taxon>Gunneridae</taxon>
        <taxon>Pentapetalae</taxon>
        <taxon>rosids</taxon>
        <taxon>malvids</taxon>
        <taxon>Malvales</taxon>
        <taxon>Malvaceae</taxon>
        <taxon>Malvoideae</taxon>
        <taxon>Gossypium</taxon>
    </lineage>
</organism>
<accession>A0ABR0MPL5</accession>
<reference evidence="2 3" key="1">
    <citation type="submission" date="2023-03" db="EMBL/GenBank/DDBJ databases">
        <title>WGS of Gossypium arboreum.</title>
        <authorList>
            <person name="Yu D."/>
        </authorList>
    </citation>
    <scope>NUCLEOTIDE SEQUENCE [LARGE SCALE GENOMIC DNA]</scope>
    <source>
        <tissue evidence="2">Leaf</tissue>
    </source>
</reference>